<keyword evidence="3" id="KW-1185">Reference proteome</keyword>
<accession>A0A8X7YV39</accession>
<feature type="compositionally biased region" description="Polar residues" evidence="1">
    <location>
        <begin position="490"/>
        <end position="500"/>
    </location>
</feature>
<proteinExistence type="predicted"/>
<gene>
    <name evidence="2" type="ORF">POTOM_039305</name>
</gene>
<sequence>MSKKKAFSGHTMSLKDFHGGSIPTNLSLPSAPGVLYIDFGLSLIRIVRSNDWPGHDRLNSWGGRMNRPDHWVRPHSSPATRHWDDKTPFLSRNVCIGGHFDEEERKPLDGFSGPRQTFSDESFRVAPSKVELMPEAALSGEVTASYMAASTAESHARRVHERAHVEVRSQNVGDTVGLRVGGSYANAWTVRKELVMGINEPLQSTWSETSAMSKLAHASALEKVSSGRWQTNPSMHNQTNAEVVEHLETEKDIGNMGSDGYSYNRMNVAGERGISDAMLSRHVERGLTVEDRIPGHRKEFAGRDRDRAPLPSELKERNPLTHVDRVQLPCSDVKFGGSIVQPPVRLEASERPKVKLLPRVKPLEVSELPVPHHMQENQLPSNPAHGYAITSEELHPNVNAAKLPSVGVETENQMVERQKLNLKPRSQPLEQLDGNVERERKLLFGGARPREVVLKERGIDDAAMINHDLVRHLDRTKHDVVKTLRVTEHATPTRNGQRTDTLPPDQRIVKKFERKDQQVDTERVDVQRRNWHNENWRNNRETGRRQQNQQQKERQPSPETWRKHVEQPKPASPDTGLRYGKIASALELAQAFSRSFSDRKLADRCSGQRNLPGNVRMPFSRLMAPTPRPQINGY</sequence>
<dbReference type="GO" id="GO:0003743">
    <property type="term" value="F:translation initiation factor activity"/>
    <property type="evidence" value="ECO:0007669"/>
    <property type="project" value="InterPro"/>
</dbReference>
<evidence type="ECO:0000313" key="3">
    <source>
        <dbReference type="Proteomes" id="UP000886885"/>
    </source>
</evidence>
<reference evidence="2" key="1">
    <citation type="journal article" date="2020" name="bioRxiv">
        <title>Hybrid origin of Populus tomentosa Carr. identified through genome sequencing and phylogenomic analysis.</title>
        <authorList>
            <person name="An X."/>
            <person name="Gao K."/>
            <person name="Chen Z."/>
            <person name="Li J."/>
            <person name="Yang X."/>
            <person name="Yang X."/>
            <person name="Zhou J."/>
            <person name="Guo T."/>
            <person name="Zhao T."/>
            <person name="Huang S."/>
            <person name="Miao D."/>
            <person name="Khan W.U."/>
            <person name="Rao P."/>
            <person name="Ye M."/>
            <person name="Lei B."/>
            <person name="Liao W."/>
            <person name="Wang J."/>
            <person name="Ji L."/>
            <person name="Li Y."/>
            <person name="Guo B."/>
            <person name="Mustafa N.S."/>
            <person name="Li S."/>
            <person name="Yun Q."/>
            <person name="Keller S.R."/>
            <person name="Mao J."/>
            <person name="Zhang R."/>
            <person name="Strauss S.H."/>
        </authorList>
    </citation>
    <scope>NUCLEOTIDE SEQUENCE</scope>
    <source>
        <strain evidence="2">GM15</strain>
        <tissue evidence="2">Leaf</tissue>
    </source>
</reference>
<organism evidence="2 3">
    <name type="scientific">Populus tomentosa</name>
    <name type="common">Chinese white poplar</name>
    <dbReference type="NCBI Taxonomy" id="118781"/>
    <lineage>
        <taxon>Eukaryota</taxon>
        <taxon>Viridiplantae</taxon>
        <taxon>Streptophyta</taxon>
        <taxon>Embryophyta</taxon>
        <taxon>Tracheophyta</taxon>
        <taxon>Spermatophyta</taxon>
        <taxon>Magnoliopsida</taxon>
        <taxon>eudicotyledons</taxon>
        <taxon>Gunneridae</taxon>
        <taxon>Pentapetalae</taxon>
        <taxon>rosids</taxon>
        <taxon>fabids</taxon>
        <taxon>Malpighiales</taxon>
        <taxon>Salicaceae</taxon>
        <taxon>Saliceae</taxon>
        <taxon>Populus</taxon>
    </lineage>
</organism>
<dbReference type="GO" id="GO:0003729">
    <property type="term" value="F:mRNA binding"/>
    <property type="evidence" value="ECO:0007669"/>
    <property type="project" value="TreeGrafter"/>
</dbReference>
<dbReference type="AlphaFoldDB" id="A0A8X7YV39"/>
<dbReference type="PANTHER" id="PTHR32091:SF4">
    <property type="entry name" value="OS07G0546100 PROTEIN"/>
    <property type="match status" value="1"/>
</dbReference>
<evidence type="ECO:0008006" key="4">
    <source>
        <dbReference type="Google" id="ProtNLM"/>
    </source>
</evidence>
<name>A0A8X7YV39_POPTO</name>
<evidence type="ECO:0000313" key="2">
    <source>
        <dbReference type="EMBL" id="KAG6755897.1"/>
    </source>
</evidence>
<feature type="compositionally biased region" description="Basic and acidic residues" evidence="1">
    <location>
        <begin position="507"/>
        <end position="544"/>
    </location>
</feature>
<protein>
    <recommendedName>
        <fullName evidence="4">Eukaryotic translation initiation factor-related</fullName>
    </recommendedName>
</protein>
<dbReference type="OrthoDB" id="48651at2759"/>
<feature type="region of interest" description="Disordered" evidence="1">
    <location>
        <begin position="607"/>
        <end position="634"/>
    </location>
</feature>
<feature type="compositionally biased region" description="Basic and acidic residues" evidence="1">
    <location>
        <begin position="551"/>
        <end position="567"/>
    </location>
</feature>
<dbReference type="PANTHER" id="PTHR32091">
    <property type="entry name" value="EUKARYOTIC TRANSLATION INITIATION FACTOR 4B"/>
    <property type="match status" value="1"/>
</dbReference>
<feature type="region of interest" description="Disordered" evidence="1">
    <location>
        <begin position="486"/>
        <end position="577"/>
    </location>
</feature>
<dbReference type="Proteomes" id="UP000886885">
    <property type="component" value="Chromosome 11A"/>
</dbReference>
<comment type="caution">
    <text evidence="2">The sequence shown here is derived from an EMBL/GenBank/DDBJ whole genome shotgun (WGS) entry which is preliminary data.</text>
</comment>
<dbReference type="InterPro" id="IPR010433">
    <property type="entry name" value="EIF-4B_pln"/>
</dbReference>
<dbReference type="EMBL" id="JAAWWB010000021">
    <property type="protein sequence ID" value="KAG6755897.1"/>
    <property type="molecule type" value="Genomic_DNA"/>
</dbReference>
<evidence type="ECO:0000256" key="1">
    <source>
        <dbReference type="SAM" id="MobiDB-lite"/>
    </source>
</evidence>